<reference evidence="3" key="1">
    <citation type="submission" date="2016-04" db="EMBL/GenBank/DDBJ databases">
        <authorList>
            <person name="Guldener U."/>
            <person name="Guldener U."/>
        </authorList>
    </citation>
    <scope>NUCLEOTIDE SEQUENCE [LARGE SCALE GENOMIC DNA]</scope>
    <source>
        <strain evidence="3">UB2112</strain>
    </source>
</reference>
<dbReference type="OrthoDB" id="10285615at2759"/>
<gene>
    <name evidence="2" type="ORF">UBRO_08128</name>
</gene>
<evidence type="ECO:0008006" key="4">
    <source>
        <dbReference type="Google" id="ProtNLM"/>
    </source>
</evidence>
<dbReference type="EMBL" id="LT558134">
    <property type="protein sequence ID" value="SAM85555.1"/>
    <property type="molecule type" value="Genomic_DNA"/>
</dbReference>
<evidence type="ECO:0000313" key="3">
    <source>
        <dbReference type="Proteomes" id="UP000179920"/>
    </source>
</evidence>
<organism evidence="2 3">
    <name type="scientific">Ustilago bromivora</name>
    <dbReference type="NCBI Taxonomy" id="307758"/>
    <lineage>
        <taxon>Eukaryota</taxon>
        <taxon>Fungi</taxon>
        <taxon>Dikarya</taxon>
        <taxon>Basidiomycota</taxon>
        <taxon>Ustilaginomycotina</taxon>
        <taxon>Ustilaginomycetes</taxon>
        <taxon>Ustilaginales</taxon>
        <taxon>Ustilaginaceae</taxon>
        <taxon>Ustilago</taxon>
    </lineage>
</organism>
<feature type="signal peptide" evidence="1">
    <location>
        <begin position="1"/>
        <end position="18"/>
    </location>
</feature>
<protein>
    <recommendedName>
        <fullName evidence="4">Effector family protein Eff1</fullName>
    </recommendedName>
</protein>
<accession>A0A1K0GX41</accession>
<name>A0A1K0GX41_9BASI</name>
<dbReference type="AlphaFoldDB" id="A0A1K0GX41"/>
<sequence length="261" mass="29192">MLFFILACRVLFCMLVSGLLHSSSGFATGDDDDIPLFNSLSSEPFHDEVWPIPFSTAHLSVAAAPDFHSPFQTPPMITHQTADVPGPSVVNNYAGEEQRLNVVPKLGETNLHAWELWHIQRMLKYRLHQAKINPFTLRLLPPMHDVRHVHIDIIHKQLQLQANSKQAVYLGPTVDHQGEIVAIPIHRDAVKEAVIDAEENGKVGWAIVGTKSGPHPAITWFSYALLDVPDRKAFVDNLKNSNNVKALENFFRPVASLPHFS</sequence>
<dbReference type="Proteomes" id="UP000179920">
    <property type="component" value="Chromosome XVIII"/>
</dbReference>
<evidence type="ECO:0000313" key="2">
    <source>
        <dbReference type="EMBL" id="SAM85555.1"/>
    </source>
</evidence>
<feature type="chain" id="PRO_5009664555" description="Effector family protein Eff1" evidence="1">
    <location>
        <begin position="19"/>
        <end position="261"/>
    </location>
</feature>
<evidence type="ECO:0000256" key="1">
    <source>
        <dbReference type="SAM" id="SignalP"/>
    </source>
</evidence>
<keyword evidence="1" id="KW-0732">Signal</keyword>
<proteinExistence type="predicted"/>